<name>A0A2K3KMD1_TRIPR</name>
<evidence type="ECO:0000313" key="2">
    <source>
        <dbReference type="Proteomes" id="UP000236291"/>
    </source>
</evidence>
<feature type="non-terminal residue" evidence="1">
    <location>
        <position position="28"/>
    </location>
</feature>
<protein>
    <submittedName>
        <fullName evidence="1">Uncharacterized protein</fullName>
    </submittedName>
</protein>
<dbReference type="AlphaFoldDB" id="A0A2K3KMD1"/>
<proteinExistence type="predicted"/>
<sequence>MSVVQELGGAAGWGLIFYDSVATVSRTL</sequence>
<accession>A0A2K3KMD1</accession>
<gene>
    <name evidence="1" type="ORF">L195_g055605</name>
</gene>
<reference evidence="1 2" key="2">
    <citation type="journal article" date="2017" name="Front. Plant Sci.">
        <title>Gene Classification and Mining of Molecular Markers Useful in Red Clover (Trifolium pratense) Breeding.</title>
        <authorList>
            <person name="Istvanek J."/>
            <person name="Dluhosova J."/>
            <person name="Dluhos P."/>
            <person name="Patkova L."/>
            <person name="Nedelnik J."/>
            <person name="Repkova J."/>
        </authorList>
    </citation>
    <scope>NUCLEOTIDE SEQUENCE [LARGE SCALE GENOMIC DNA]</scope>
    <source>
        <strain evidence="2">cv. Tatra</strain>
        <tissue evidence="1">Young leaves</tissue>
    </source>
</reference>
<dbReference type="EMBL" id="ASHM01101919">
    <property type="protein sequence ID" value="PNX67393.1"/>
    <property type="molecule type" value="Genomic_DNA"/>
</dbReference>
<organism evidence="1 2">
    <name type="scientific">Trifolium pratense</name>
    <name type="common">Red clover</name>
    <dbReference type="NCBI Taxonomy" id="57577"/>
    <lineage>
        <taxon>Eukaryota</taxon>
        <taxon>Viridiplantae</taxon>
        <taxon>Streptophyta</taxon>
        <taxon>Embryophyta</taxon>
        <taxon>Tracheophyta</taxon>
        <taxon>Spermatophyta</taxon>
        <taxon>Magnoliopsida</taxon>
        <taxon>eudicotyledons</taxon>
        <taxon>Gunneridae</taxon>
        <taxon>Pentapetalae</taxon>
        <taxon>rosids</taxon>
        <taxon>fabids</taxon>
        <taxon>Fabales</taxon>
        <taxon>Fabaceae</taxon>
        <taxon>Papilionoideae</taxon>
        <taxon>50 kb inversion clade</taxon>
        <taxon>NPAAA clade</taxon>
        <taxon>Hologalegina</taxon>
        <taxon>IRL clade</taxon>
        <taxon>Trifolieae</taxon>
        <taxon>Trifolium</taxon>
    </lineage>
</organism>
<evidence type="ECO:0000313" key="1">
    <source>
        <dbReference type="EMBL" id="PNX67393.1"/>
    </source>
</evidence>
<comment type="caution">
    <text evidence="1">The sequence shown here is derived from an EMBL/GenBank/DDBJ whole genome shotgun (WGS) entry which is preliminary data.</text>
</comment>
<dbReference type="Proteomes" id="UP000236291">
    <property type="component" value="Unassembled WGS sequence"/>
</dbReference>
<reference evidence="1 2" key="1">
    <citation type="journal article" date="2014" name="Am. J. Bot.">
        <title>Genome assembly and annotation for red clover (Trifolium pratense; Fabaceae).</title>
        <authorList>
            <person name="Istvanek J."/>
            <person name="Jaros M."/>
            <person name="Krenek A."/>
            <person name="Repkova J."/>
        </authorList>
    </citation>
    <scope>NUCLEOTIDE SEQUENCE [LARGE SCALE GENOMIC DNA]</scope>
    <source>
        <strain evidence="2">cv. Tatra</strain>
        <tissue evidence="1">Young leaves</tissue>
    </source>
</reference>